<name>A0A221T331_9DEIO</name>
<organism evidence="1 2">
    <name type="scientific">Deinococcus ficus</name>
    <dbReference type="NCBI Taxonomy" id="317577"/>
    <lineage>
        <taxon>Bacteria</taxon>
        <taxon>Thermotogati</taxon>
        <taxon>Deinococcota</taxon>
        <taxon>Deinococci</taxon>
        <taxon>Deinococcales</taxon>
        <taxon>Deinococcaceae</taxon>
        <taxon>Deinococcus</taxon>
    </lineage>
</organism>
<reference evidence="1 2" key="1">
    <citation type="submission" date="2017-05" db="EMBL/GenBank/DDBJ databases">
        <title>The complete genome sequence of Deinococcus ficus isolated from the rhizosphere of the Ficus religiosa L. in Taiwan.</title>
        <authorList>
            <person name="Wu K.-M."/>
            <person name="Liao T.-L."/>
            <person name="Liu Y.-M."/>
            <person name="Young C.-C."/>
            <person name="Tsai S.-F."/>
        </authorList>
    </citation>
    <scope>NUCLEOTIDE SEQUENCE [LARGE SCALE GENOMIC DNA]</scope>
    <source>
        <strain evidence="1 2">CC-FR2-10</strain>
        <plasmid evidence="2">pdfi3</plasmid>
    </source>
</reference>
<keyword evidence="1" id="KW-0614">Plasmid</keyword>
<accession>A0A221T331</accession>
<evidence type="ECO:0000313" key="2">
    <source>
        <dbReference type="Proteomes" id="UP000259030"/>
    </source>
</evidence>
<geneLocation type="plasmid" evidence="2">
    <name>pdfi3</name>
</geneLocation>
<gene>
    <name evidence="1" type="ORF">DFI_18910</name>
</gene>
<dbReference type="PROSITE" id="PS51257">
    <property type="entry name" value="PROKAR_LIPOPROTEIN"/>
    <property type="match status" value="1"/>
</dbReference>
<dbReference type="KEGG" id="dfc:DFI_18910"/>
<keyword evidence="2" id="KW-1185">Reference proteome</keyword>
<dbReference type="RefSeq" id="WP_027462713.1">
    <property type="nucleotide sequence ID" value="NZ_CP021084.1"/>
</dbReference>
<proteinExistence type="predicted"/>
<dbReference type="EMBL" id="CP021084">
    <property type="protein sequence ID" value="ASN83270.1"/>
    <property type="molecule type" value="Genomic_DNA"/>
</dbReference>
<dbReference type="Proteomes" id="UP000259030">
    <property type="component" value="Plasmid pDFI3"/>
</dbReference>
<evidence type="ECO:0000313" key="1">
    <source>
        <dbReference type="EMBL" id="ASN83270.1"/>
    </source>
</evidence>
<dbReference type="AlphaFoldDB" id="A0A221T331"/>
<protein>
    <submittedName>
        <fullName evidence="1">Uncharacterized protein</fullName>
    </submittedName>
</protein>
<sequence>MSFTTKLLLAVVLAAFVIVAGVFATNATAVLSCMAVTLVLFGVTVNDKRLIDYVISAFRSSSK</sequence>